<feature type="region of interest" description="Disordered" evidence="1">
    <location>
        <begin position="413"/>
        <end position="479"/>
    </location>
</feature>
<protein>
    <recommendedName>
        <fullName evidence="2">REH2 DRSM domain-containing protein</fullName>
    </recommendedName>
</protein>
<evidence type="ECO:0000256" key="1">
    <source>
        <dbReference type="SAM" id="MobiDB-lite"/>
    </source>
</evidence>
<dbReference type="Pfam" id="PF26536">
    <property type="entry name" value="DSRM_REH2"/>
    <property type="match status" value="3"/>
</dbReference>
<feature type="compositionally biased region" description="Low complexity" evidence="1">
    <location>
        <begin position="463"/>
        <end position="479"/>
    </location>
</feature>
<organism evidence="3 4">
    <name type="scientific">Leishmania donovani</name>
    <dbReference type="NCBI Taxonomy" id="5661"/>
    <lineage>
        <taxon>Eukaryota</taxon>
        <taxon>Discoba</taxon>
        <taxon>Euglenozoa</taxon>
        <taxon>Kinetoplastea</taxon>
        <taxon>Metakinetoplastina</taxon>
        <taxon>Trypanosomatida</taxon>
        <taxon>Trypanosomatidae</taxon>
        <taxon>Leishmaniinae</taxon>
        <taxon>Leishmania</taxon>
    </lineage>
</organism>
<dbReference type="OrthoDB" id="272821at2759"/>
<dbReference type="Proteomes" id="UP000274082">
    <property type="component" value="Chromosome 16"/>
</dbReference>
<dbReference type="VEuPathDB" id="TriTrypDB:LdCL_160017800"/>
<gene>
    <name evidence="3" type="ORF">LdCL_160017800</name>
</gene>
<dbReference type="EMBL" id="CP029515">
    <property type="protein sequence ID" value="AYU77705.1"/>
    <property type="molecule type" value="Genomic_DNA"/>
</dbReference>
<evidence type="ECO:0000313" key="4">
    <source>
        <dbReference type="Proteomes" id="UP000274082"/>
    </source>
</evidence>
<feature type="domain" description="REH2 DRSM" evidence="2">
    <location>
        <begin position="228"/>
        <end position="363"/>
    </location>
</feature>
<feature type="domain" description="REH2 DRSM" evidence="2">
    <location>
        <begin position="603"/>
        <end position="706"/>
    </location>
</feature>
<feature type="compositionally biased region" description="Polar residues" evidence="1">
    <location>
        <begin position="1023"/>
        <end position="1032"/>
    </location>
</feature>
<feature type="region of interest" description="Disordered" evidence="1">
    <location>
        <begin position="1023"/>
        <end position="1051"/>
    </location>
</feature>
<dbReference type="VEuPathDB" id="TriTrypDB:LdBPK_161260.1"/>
<dbReference type="PANTHER" id="PTHR42260:SF2">
    <property type="entry name" value="DRBM DOMAIN-CONTAINING PROTEIN"/>
    <property type="match status" value="1"/>
</dbReference>
<accession>A0A3Q8I9H7</accession>
<dbReference type="VEuPathDB" id="TriTrypDB:LDHU3_16.1530"/>
<evidence type="ECO:0000313" key="3">
    <source>
        <dbReference type="EMBL" id="AYU77705.1"/>
    </source>
</evidence>
<feature type="region of interest" description="Disordered" evidence="1">
    <location>
        <begin position="1215"/>
        <end position="1276"/>
    </location>
</feature>
<dbReference type="PANTHER" id="PTHR42260">
    <property type="entry name" value="DRBM DOMAIN-CONTAINING PROTEIN-RELATED"/>
    <property type="match status" value="1"/>
</dbReference>
<keyword evidence="4" id="KW-1185">Reference proteome</keyword>
<sequence>MQHPPVATVGAHAPLTHRMRSLWRVLPLSTKPNRWAPLMESWKTALQHTRNAAVPRIRRSSNCRGFTASAGDVSSHALLASHRTCCSSASSSSSWKPPSSAGAATAAAAAEPEMISLDAIEIEVVSAEESPSTTSTTATVRHAEVHRETPFPRHRNHCAPHPHCHHNQRQREVCATDFFTAQLHATSAAGGREYDSDGASTASAAHVVSGSGEAETGVPASAVQRQDYCDAHTIDAFARGRIANFVRRMGHSTGTVFHVRAMTPAQAAAVTGSATGPTLFAATCRLPLPEPHGSRVAEGVAEDAKEAEALAAMHAERVCDALGVQLFRLRTAQQKHADAVRKEEGRYAPYPDDPIKPLGTPIPPPLRLLRSRMHASSNAPGAASARSVFSVASEVAAADAVASLQSHRYTAERGEASAATVAAPRVQRSHLARTPPAPREVPLGGQAQPAESAESGVGEDDSASASPATAGGSVAPPSAAGAAMGFDSTRIVLRRHDPVDDYAQLVFHYTDEEHAERVRTYASSVYYPWICQWEGAAVAQGDVSAAPQGGAMGSDGTAAVATLGQVFDPTENGMWSMVNDRDMRCSPTPHEALVLPIVYDGPCAEARITDYYAQHNTTLKEHLRVRSASGSTGSPQRMVEAELRLIGLTIAAKGKAQTEQMAIHLAAMHAELLLDALGHPLFPADPQRQARHAEVVAGYGRWAMNPLTGGITPPNPHDALPLPLKIQIGTDDVWLGPEARRQLGHRWSDSEHIIVAMQHLNSQTEDEVEINPPAELLEEAEQLLQEWQAHVAKSRFTHLFVLFNMDNVFQATTVLPVPRQFGIRGGLGIGKTRKMAVQVCSLHALDTLCTLGVPLCVDPERERRYLQRRAALGMVLQRTSPANEGSLMHARVPRSFSGLPPPPLSGAAEKSPGTSDGGVLRLPTYVVEGSHIRLLPHIADTLHTMQLRIPEDYCLFGGASEEVLVEIGNQVRMAVQNYLQESLGGLLRSRNMQQRIQSKSGASRAVQCAAAEAGAGDAVLVTTGSGQQNETPPATGADVRSGSGGDVDTASRPAAAVVEDNIAETQAWATQFAMNLLPHNIIRGYGRQNSLHNTSFLQVPIPSSAVLPPPEMSHKIDASAVSLPPHPLMGPVYAIAIGTSLKRKDAERACYLHAASILHSFGVDVLVQYPRGQPRVRHACSFADVAKYLSKEPLIITPPFLSDGTLRASAVEAAGVKPPRSASKETASALSTSSAPQPGSLHPPRPVMHTNMKAFLESTRGITLPRKRKARLTSPS</sequence>
<proteinExistence type="predicted"/>
<feature type="domain" description="REH2 DRSM" evidence="2">
    <location>
        <begin position="805"/>
        <end position="873"/>
    </location>
</feature>
<feature type="compositionally biased region" description="Polar residues" evidence="1">
    <location>
        <begin position="1224"/>
        <end position="1237"/>
    </location>
</feature>
<name>A0A3Q8I9H7_LEIDO</name>
<evidence type="ECO:0000259" key="2">
    <source>
        <dbReference type="Pfam" id="PF26536"/>
    </source>
</evidence>
<dbReference type="InterPro" id="IPR058737">
    <property type="entry name" value="DSRM_REH2"/>
</dbReference>
<dbReference type="AlphaFoldDB" id="A0A3Q8I9H7"/>
<reference evidence="3 4" key="1">
    <citation type="journal article" date="2018" name="Sci. Rep.">
        <title>A complete Leishmania donovani reference genome identifies novel genetic variations associated with virulence.</title>
        <authorList>
            <person name="Lypaczewski P."/>
            <person name="Hoshizaki J."/>
            <person name="Zhang W.-W."/>
            <person name="McCall L.-I."/>
            <person name="Torcivia-Rodriguez J."/>
            <person name="Simonyan V."/>
            <person name="Kaur A."/>
            <person name="Dewar K."/>
            <person name="Matlashewski G."/>
        </authorList>
    </citation>
    <scope>NUCLEOTIDE SEQUENCE [LARGE SCALE GENOMIC DNA]</scope>
    <source>
        <strain evidence="3 4">LdCL</strain>
    </source>
</reference>
<feature type="compositionally biased region" description="Basic residues" evidence="1">
    <location>
        <begin position="1265"/>
        <end position="1276"/>
    </location>
</feature>